<evidence type="ECO:0000313" key="1">
    <source>
        <dbReference type="EMBL" id="SIT52776.1"/>
    </source>
</evidence>
<name>A0A1R3UYW7_9HYPH</name>
<sequence length="78" mass="8854">MAEPGVGCYKFPLLIRPAMGDRSYHPRKQSFRIPDRTEIAPESAHWYDSYIGEIRTISSIAGSSVNRIISANTWLRKS</sequence>
<keyword evidence="2" id="KW-1185">Reference proteome</keyword>
<dbReference type="STRING" id="1631249.BQ8794_10146"/>
<dbReference type="Proteomes" id="UP000188388">
    <property type="component" value="Unassembled WGS sequence"/>
</dbReference>
<dbReference type="AlphaFoldDB" id="A0A1R3UYW7"/>
<organism evidence="1 2">
    <name type="scientific">Mesorhizobium prunaredense</name>
    <dbReference type="NCBI Taxonomy" id="1631249"/>
    <lineage>
        <taxon>Bacteria</taxon>
        <taxon>Pseudomonadati</taxon>
        <taxon>Pseudomonadota</taxon>
        <taxon>Alphaproteobacteria</taxon>
        <taxon>Hyphomicrobiales</taxon>
        <taxon>Phyllobacteriaceae</taxon>
        <taxon>Mesorhizobium</taxon>
    </lineage>
</organism>
<evidence type="ECO:0000313" key="2">
    <source>
        <dbReference type="Proteomes" id="UP000188388"/>
    </source>
</evidence>
<gene>
    <name evidence="1" type="ORF">BQ8794_10146</name>
</gene>
<protein>
    <submittedName>
        <fullName evidence="1">Uncharacterized protein</fullName>
    </submittedName>
</protein>
<accession>A0A1R3UYW7</accession>
<proteinExistence type="predicted"/>
<dbReference type="EMBL" id="FTPD01000001">
    <property type="protein sequence ID" value="SIT52776.1"/>
    <property type="molecule type" value="Genomic_DNA"/>
</dbReference>
<reference evidence="2" key="1">
    <citation type="submission" date="2017-01" db="EMBL/GenBank/DDBJ databases">
        <authorList>
            <person name="Brunel B."/>
        </authorList>
    </citation>
    <scope>NUCLEOTIDE SEQUENCE [LARGE SCALE GENOMIC DNA]</scope>
</reference>